<protein>
    <recommendedName>
        <fullName evidence="4">Saposin B-type domain-containing protein</fullName>
    </recommendedName>
</protein>
<evidence type="ECO:0000256" key="1">
    <source>
        <dbReference type="SAM" id="Phobius"/>
    </source>
</evidence>
<feature type="transmembrane region" description="Helical" evidence="1">
    <location>
        <begin position="88"/>
        <end position="106"/>
    </location>
</feature>
<dbReference type="PANTHER" id="PTHR36058:SF1">
    <property type="entry name" value="NUCLEOPHOSMIN"/>
    <property type="match status" value="1"/>
</dbReference>
<keyword evidence="1" id="KW-1133">Transmembrane helix</keyword>
<feature type="transmembrane region" description="Helical" evidence="1">
    <location>
        <begin position="118"/>
        <end position="134"/>
    </location>
</feature>
<name>X6MS99_RETFI</name>
<comment type="caution">
    <text evidence="2">The sequence shown here is derived from an EMBL/GenBank/DDBJ whole genome shotgun (WGS) entry which is preliminary data.</text>
</comment>
<organism evidence="2 3">
    <name type="scientific">Reticulomyxa filosa</name>
    <dbReference type="NCBI Taxonomy" id="46433"/>
    <lineage>
        <taxon>Eukaryota</taxon>
        <taxon>Sar</taxon>
        <taxon>Rhizaria</taxon>
        <taxon>Retaria</taxon>
        <taxon>Foraminifera</taxon>
        <taxon>Monothalamids</taxon>
        <taxon>Reticulomyxidae</taxon>
        <taxon>Reticulomyxa</taxon>
    </lineage>
</organism>
<evidence type="ECO:0000313" key="2">
    <source>
        <dbReference type="EMBL" id="ETO15955.1"/>
    </source>
</evidence>
<proteinExistence type="predicted"/>
<evidence type="ECO:0000313" key="3">
    <source>
        <dbReference type="Proteomes" id="UP000023152"/>
    </source>
</evidence>
<keyword evidence="3" id="KW-1185">Reference proteome</keyword>
<keyword evidence="1" id="KW-0812">Transmembrane</keyword>
<dbReference type="PANTHER" id="PTHR36058">
    <property type="entry name" value="NUCLEOPHOSMIN"/>
    <property type="match status" value="1"/>
</dbReference>
<reference evidence="2 3" key="1">
    <citation type="journal article" date="2013" name="Curr. Biol.">
        <title>The Genome of the Foraminiferan Reticulomyxa filosa.</title>
        <authorList>
            <person name="Glockner G."/>
            <person name="Hulsmann N."/>
            <person name="Schleicher M."/>
            <person name="Noegel A.A."/>
            <person name="Eichinger L."/>
            <person name="Gallinger C."/>
            <person name="Pawlowski J."/>
            <person name="Sierra R."/>
            <person name="Euteneuer U."/>
            <person name="Pillet L."/>
            <person name="Moustafa A."/>
            <person name="Platzer M."/>
            <person name="Groth M."/>
            <person name="Szafranski K."/>
            <person name="Schliwa M."/>
        </authorList>
    </citation>
    <scope>NUCLEOTIDE SEQUENCE [LARGE SCALE GENOMIC DNA]</scope>
</reference>
<dbReference type="EMBL" id="ASPP01018670">
    <property type="protein sequence ID" value="ETO15955.1"/>
    <property type="molecule type" value="Genomic_DNA"/>
</dbReference>
<feature type="transmembrane region" description="Helical" evidence="1">
    <location>
        <begin position="379"/>
        <end position="399"/>
    </location>
</feature>
<evidence type="ECO:0008006" key="4">
    <source>
        <dbReference type="Google" id="ProtNLM"/>
    </source>
</evidence>
<dbReference type="AlphaFoldDB" id="X6MS99"/>
<sequence length="409" mass="48499">MQAMQCDSKTLKLCKCKKHCFFLKTKNSNFNLHINIISFFFCAYLQTVDLLHTFWSSLQYKLFKFILMLMHYQTEKLDKVKSCILPDLYVITTLLVFLFYGAFFEFEVQILHRIMRKMYVWFQLLLLYVFVTQICNGYDEMQEMMGQYMERSQQKRAKPHRKWFKYIQCQVCEEAAKQLTRHIKPSSSSSTRKTEEQIYETMDKVCNPYEDEKGGWITMHDLVLEEGKLQMKHINLPNTMGHCGSECETIAYTCSKILEDKEIELSEALYSNPTRSNVRNVLCPNYCKKEKTFTIKMDSKNSKVWSEKWREADPEQRQMIKIADTMPGNVKMLDPSAMMFDDMYNDMGDLYDYSSLYSQPPLADDSQESDTPLNMNFNFFLSSHCLPFFFSLVWFELFATMQSRLFLYG</sequence>
<accession>X6MS99</accession>
<dbReference type="OrthoDB" id="202851at2759"/>
<gene>
    <name evidence="2" type="ORF">RFI_21407</name>
</gene>
<dbReference type="Proteomes" id="UP000023152">
    <property type="component" value="Unassembled WGS sequence"/>
</dbReference>
<keyword evidence="1" id="KW-0472">Membrane</keyword>